<comment type="caution">
    <text evidence="3">The sequence shown here is derived from an EMBL/GenBank/DDBJ whole genome shotgun (WGS) entry which is preliminary data.</text>
</comment>
<name>A0ABX4YGV6_9LEPT</name>
<evidence type="ECO:0000313" key="4">
    <source>
        <dbReference type="Proteomes" id="UP000094669"/>
    </source>
</evidence>
<feature type="transmembrane region" description="Helical" evidence="1">
    <location>
        <begin position="31"/>
        <end position="48"/>
    </location>
</feature>
<organism evidence="3 4">
    <name type="scientific">Leptospira inadai serovar Lyme</name>
    <dbReference type="NCBI Taxonomy" id="293084"/>
    <lineage>
        <taxon>Bacteria</taxon>
        <taxon>Pseudomonadati</taxon>
        <taxon>Spirochaetota</taxon>
        <taxon>Spirochaetia</taxon>
        <taxon>Leptospirales</taxon>
        <taxon>Leptospiraceae</taxon>
        <taxon>Leptospira</taxon>
    </lineage>
</organism>
<dbReference type="InterPro" id="IPR011330">
    <property type="entry name" value="Glyco_hydro/deAcase_b/a-brl"/>
</dbReference>
<dbReference type="Gene3D" id="3.20.20.370">
    <property type="entry name" value="Glycoside hydrolase/deacetylase"/>
    <property type="match status" value="1"/>
</dbReference>
<sequence length="320" mass="37128">MVDCRRNVRLKFIYARACLDKLEINFLMPKLISFLFLFYFCISCFHTIDRKDPTGSSAKYGAYGFYDGDPIPDKIAYLTFDDGPSDWTEGILDVLKEEKIKASFFICGDWAPKETRIKNGFKKYKDVLIRMRKEGHSVGNHTIDHRNLLSLSDEKIAKQFDDNQSMYDRELGTESARMTLLRPPFGSPFNRPVSDQAKKRVGSVLKKKGVVVMWSKHFDSSDSKEWVRGEWYEKGPRINLDDEKFKAKMNRIYFRLVRGADGKGIIVLFHDTHPTTKEILTSVIRKLKSEGYGFGTIEDYVRWRWNMTSAELSASERDSE</sequence>
<keyword evidence="1" id="KW-0812">Transmembrane</keyword>
<dbReference type="InterPro" id="IPR002509">
    <property type="entry name" value="NODB_dom"/>
</dbReference>
<gene>
    <name evidence="3" type="ORF">BES34_013235</name>
</gene>
<dbReference type="Pfam" id="PF01522">
    <property type="entry name" value="Polysacc_deac_1"/>
    <property type="match status" value="1"/>
</dbReference>
<dbReference type="SUPFAM" id="SSF88713">
    <property type="entry name" value="Glycoside hydrolase/deacetylase"/>
    <property type="match status" value="1"/>
</dbReference>
<feature type="domain" description="NodB homology" evidence="2">
    <location>
        <begin position="74"/>
        <end position="295"/>
    </location>
</feature>
<protein>
    <submittedName>
        <fullName evidence="3">Polysaccharide deacetylase family protein</fullName>
    </submittedName>
</protein>
<evidence type="ECO:0000313" key="3">
    <source>
        <dbReference type="EMBL" id="PNV74501.1"/>
    </source>
</evidence>
<keyword evidence="4" id="KW-1185">Reference proteome</keyword>
<dbReference type="PROSITE" id="PS51677">
    <property type="entry name" value="NODB"/>
    <property type="match status" value="1"/>
</dbReference>
<accession>A0ABX4YGV6</accession>
<reference evidence="3" key="1">
    <citation type="submission" date="2018-01" db="EMBL/GenBank/DDBJ databases">
        <title>Genomic characterization of Leptospira inadai serogroup Lyme isolated from captured rat in Brazil and comparative analysis with human reference strain.</title>
        <authorList>
            <person name="Moreno L.Z."/>
            <person name="Loureiro A.P."/>
            <person name="Miraglia F."/>
            <person name="Kremer F.S."/>
            <person name="Eslabao M.R."/>
            <person name="Dellagostin O.A."/>
            <person name="Lilenbaum W."/>
            <person name="Moreno A.M."/>
        </authorList>
    </citation>
    <scope>NUCLEOTIDE SEQUENCE [LARGE SCALE GENOMIC DNA]</scope>
    <source>
        <strain evidence="3">M34/99</strain>
    </source>
</reference>
<dbReference type="EMBL" id="MCRM02000013">
    <property type="protein sequence ID" value="PNV74501.1"/>
    <property type="molecule type" value="Genomic_DNA"/>
</dbReference>
<evidence type="ECO:0000256" key="1">
    <source>
        <dbReference type="SAM" id="Phobius"/>
    </source>
</evidence>
<evidence type="ECO:0000259" key="2">
    <source>
        <dbReference type="PROSITE" id="PS51677"/>
    </source>
</evidence>
<dbReference type="Proteomes" id="UP000094669">
    <property type="component" value="Unassembled WGS sequence"/>
</dbReference>
<keyword evidence="1" id="KW-0472">Membrane</keyword>
<keyword evidence="1" id="KW-1133">Transmembrane helix</keyword>
<dbReference type="CDD" id="cd10917">
    <property type="entry name" value="CE4_NodB_like_6s_7s"/>
    <property type="match status" value="1"/>
</dbReference>
<proteinExistence type="predicted"/>
<dbReference type="PANTHER" id="PTHR10587">
    <property type="entry name" value="GLYCOSYL TRANSFERASE-RELATED"/>
    <property type="match status" value="1"/>
</dbReference>
<dbReference type="InterPro" id="IPR050248">
    <property type="entry name" value="Polysacc_deacetylase_ArnD"/>
</dbReference>